<dbReference type="RefSeq" id="WP_133996171.1">
    <property type="nucleotide sequence ID" value="NZ_SODV01000002.1"/>
</dbReference>
<evidence type="ECO:0000313" key="1">
    <source>
        <dbReference type="EMBL" id="TDW96156.1"/>
    </source>
</evidence>
<dbReference type="AlphaFoldDB" id="A0A4R8DGC2"/>
<evidence type="ECO:0000313" key="2">
    <source>
        <dbReference type="Proteomes" id="UP000294498"/>
    </source>
</evidence>
<comment type="caution">
    <text evidence="1">The sequence shown here is derived from an EMBL/GenBank/DDBJ whole genome shotgun (WGS) entry which is preliminary data.</text>
</comment>
<dbReference type="PANTHER" id="PTHR36849">
    <property type="entry name" value="CYTOPLASMIC PROTEIN-RELATED"/>
    <property type="match status" value="1"/>
</dbReference>
<dbReference type="EMBL" id="SODV01000002">
    <property type="protein sequence ID" value="TDW96156.1"/>
    <property type="molecule type" value="Genomic_DNA"/>
</dbReference>
<dbReference type="PANTHER" id="PTHR36849:SF1">
    <property type="entry name" value="CYTOPLASMIC PROTEIN"/>
    <property type="match status" value="1"/>
</dbReference>
<organism evidence="1 2">
    <name type="scientific">Dinghuibacter silviterrae</name>
    <dbReference type="NCBI Taxonomy" id="1539049"/>
    <lineage>
        <taxon>Bacteria</taxon>
        <taxon>Pseudomonadati</taxon>
        <taxon>Bacteroidota</taxon>
        <taxon>Chitinophagia</taxon>
        <taxon>Chitinophagales</taxon>
        <taxon>Chitinophagaceae</taxon>
        <taxon>Dinghuibacter</taxon>
    </lineage>
</organism>
<dbReference type="Pfam" id="PF22752">
    <property type="entry name" value="DUF488-N3i"/>
    <property type="match status" value="1"/>
</dbReference>
<protein>
    <submittedName>
        <fullName evidence="1">Uncharacterized protein YeaO (DUF488 family)</fullName>
    </submittedName>
</protein>
<gene>
    <name evidence="1" type="ORF">EDB95_3979</name>
</gene>
<sequence>MATITVKRIYDPPANTDGYRVLVDRLWPRGVSKEKAHIDLWLKEVAPSTELRQWFHAHMDQWETFSRRYDAELYGSAALAELKALVKKHPHVTLLYASREETQNHALLLAKLLH</sequence>
<dbReference type="OrthoDB" id="9790745at2"/>
<dbReference type="InterPro" id="IPR052552">
    <property type="entry name" value="YeaO-like"/>
</dbReference>
<keyword evidence="2" id="KW-1185">Reference proteome</keyword>
<proteinExistence type="predicted"/>
<name>A0A4R8DGC2_9BACT</name>
<dbReference type="Proteomes" id="UP000294498">
    <property type="component" value="Unassembled WGS sequence"/>
</dbReference>
<accession>A0A4R8DGC2</accession>
<reference evidence="1 2" key="1">
    <citation type="submission" date="2019-03" db="EMBL/GenBank/DDBJ databases">
        <title>Genomic Encyclopedia of Type Strains, Phase IV (KMG-IV): sequencing the most valuable type-strain genomes for metagenomic binning, comparative biology and taxonomic classification.</title>
        <authorList>
            <person name="Goeker M."/>
        </authorList>
    </citation>
    <scope>NUCLEOTIDE SEQUENCE [LARGE SCALE GENOMIC DNA]</scope>
    <source>
        <strain evidence="1 2">DSM 100059</strain>
    </source>
</reference>